<dbReference type="EMBL" id="CP046452">
    <property type="protein sequence ID" value="QGU01401.1"/>
    <property type="molecule type" value="Genomic_DNA"/>
</dbReference>
<keyword evidence="3" id="KW-1185">Reference proteome</keyword>
<dbReference type="KEGG" id="ckw:CKALI_02560"/>
<feature type="compositionally biased region" description="Acidic residues" evidence="1">
    <location>
        <begin position="60"/>
        <end position="74"/>
    </location>
</feature>
<feature type="compositionally biased region" description="Basic and acidic residues" evidence="1">
    <location>
        <begin position="82"/>
        <end position="97"/>
    </location>
</feature>
<evidence type="ECO:0000256" key="1">
    <source>
        <dbReference type="SAM" id="MobiDB-lite"/>
    </source>
</evidence>
<sequence>MSNDIDLAAEFADEANYEDTAVLPPLEQLYGEDALPSDFDLEAMLAIATDPETPAPEGDLVPETEDSGFEDADPFAEGPEMDDLHADLGMEPDFHEDPTEDPFIADDPAMDDAAGIEEIDPGV</sequence>
<gene>
    <name evidence="2" type="ORF">CKALI_02560</name>
</gene>
<feature type="region of interest" description="Disordered" evidence="1">
    <location>
        <begin position="51"/>
        <end position="123"/>
    </location>
</feature>
<dbReference type="AlphaFoldDB" id="A0A6B8VNN4"/>
<name>A0A6B8VNN4_9CORY</name>
<organism evidence="2 3">
    <name type="scientific">Corynebacterium kalinowskii</name>
    <dbReference type="NCBI Taxonomy" id="2675216"/>
    <lineage>
        <taxon>Bacteria</taxon>
        <taxon>Bacillati</taxon>
        <taxon>Actinomycetota</taxon>
        <taxon>Actinomycetes</taxon>
        <taxon>Mycobacteriales</taxon>
        <taxon>Corynebacteriaceae</taxon>
        <taxon>Corynebacterium</taxon>
    </lineage>
</organism>
<dbReference type="Proteomes" id="UP000427071">
    <property type="component" value="Chromosome"/>
</dbReference>
<protein>
    <submittedName>
        <fullName evidence="2">Uncharacterized protein</fullName>
    </submittedName>
</protein>
<proteinExistence type="predicted"/>
<reference evidence="3" key="1">
    <citation type="submission" date="2019-11" db="EMBL/GenBank/DDBJ databases">
        <title>Complete genome sequence of Corynebacterium kalinowskii 1959, a novel Corynebacterium species isolated from soil of a small paddock in Vilsendorf, Germany.</title>
        <authorList>
            <person name="Schaffert L."/>
            <person name="Ruwe M."/>
            <person name="Milse J."/>
            <person name="Hanuschka K."/>
            <person name="Ortseifen V."/>
            <person name="Droste J."/>
            <person name="Brandt D."/>
            <person name="Schlueter L."/>
            <person name="Kutter Y."/>
            <person name="Vinke S."/>
            <person name="Viehoefer P."/>
            <person name="Jacob L."/>
            <person name="Luebke N.-C."/>
            <person name="Schulte-Berndt E."/>
            <person name="Hain C."/>
            <person name="Linder M."/>
            <person name="Schmidt P."/>
            <person name="Wollenschlaeger L."/>
            <person name="Luttermann T."/>
            <person name="Thieme E."/>
            <person name="Hassa J."/>
            <person name="Haak M."/>
            <person name="Wittchen M."/>
            <person name="Mentz A."/>
            <person name="Persicke M."/>
            <person name="Busche T."/>
            <person name="Ruckert C."/>
        </authorList>
    </citation>
    <scope>NUCLEOTIDE SEQUENCE [LARGE SCALE GENOMIC DNA]</scope>
    <source>
        <strain evidence="3">1959</strain>
    </source>
</reference>
<dbReference type="RefSeq" id="WP_156191805.1">
    <property type="nucleotide sequence ID" value="NZ_CP046452.1"/>
</dbReference>
<evidence type="ECO:0000313" key="3">
    <source>
        <dbReference type="Proteomes" id="UP000427071"/>
    </source>
</evidence>
<evidence type="ECO:0000313" key="2">
    <source>
        <dbReference type="EMBL" id="QGU01401.1"/>
    </source>
</evidence>
<accession>A0A6B8VNN4</accession>
<feature type="compositionally biased region" description="Acidic residues" evidence="1">
    <location>
        <begin position="98"/>
        <end position="123"/>
    </location>
</feature>